<name>A0A2G8LAX9_STIJA</name>
<dbReference type="Gene3D" id="1.25.40.20">
    <property type="entry name" value="Ankyrin repeat-containing domain"/>
    <property type="match status" value="1"/>
</dbReference>
<dbReference type="OrthoDB" id="10257049at2759"/>
<keyword evidence="3" id="KW-1185">Reference proteome</keyword>
<dbReference type="EMBL" id="MRZV01000144">
    <property type="protein sequence ID" value="PIK57391.1"/>
    <property type="molecule type" value="Genomic_DNA"/>
</dbReference>
<sequence length="293" mass="33097">MKTKGDLSDSERVLFENVQNDNVILIKELLSKDDVNVNCLDDHGMTPLQNAAFKGNKDVCELLISHGADVNTNEHENGYTTLMFAALSGSPEVTKMMLDAGAKTSPVNSVGRNACQMAAFVGQHECVTVIKNFFSSEDLKYYTVPRGFDKEPKLRPDLAPTFQKYILCNNLSPVKLALFLKENMELVNETPKLSKVLEDISEKQMKSSETNDVLSLKMHYLCQVLQTCRKWDVEKTDVGIDGLIKMLMKEREADGTRLGIEKLIRDSVREFPYHESELFMQIVRNLADIQPVR</sequence>
<proteinExistence type="predicted"/>
<dbReference type="PANTHER" id="PTHR24150:SF8">
    <property type="entry name" value="ANKYRIN REPEAT AND MYND DOMAIN-CONTAINING PROTEIN 2"/>
    <property type="match status" value="1"/>
</dbReference>
<gene>
    <name evidence="2" type="ORF">BSL78_05718</name>
</gene>
<dbReference type="FunFam" id="1.25.40.20:FF:000182">
    <property type="entry name" value="Ankyrin repeat and MYND domain containing 2a"/>
    <property type="match status" value="1"/>
</dbReference>
<dbReference type="AlphaFoldDB" id="A0A2G8LAX9"/>
<comment type="caution">
    <text evidence="2">The sequence shown here is derived from an EMBL/GenBank/DDBJ whole genome shotgun (WGS) entry which is preliminary data.</text>
</comment>
<dbReference type="InterPro" id="IPR002110">
    <property type="entry name" value="Ankyrin_rpt"/>
</dbReference>
<feature type="repeat" description="ANK" evidence="1">
    <location>
        <begin position="43"/>
        <end position="75"/>
    </location>
</feature>
<feature type="repeat" description="ANK" evidence="1">
    <location>
        <begin position="77"/>
        <end position="109"/>
    </location>
</feature>
<dbReference type="InterPro" id="IPR052452">
    <property type="entry name" value="Ankyrin-MYND_dom_contain_2"/>
</dbReference>
<dbReference type="PROSITE" id="PS50088">
    <property type="entry name" value="ANK_REPEAT"/>
    <property type="match status" value="2"/>
</dbReference>
<accession>A0A2G8LAX9</accession>
<evidence type="ECO:0000313" key="3">
    <source>
        <dbReference type="Proteomes" id="UP000230750"/>
    </source>
</evidence>
<dbReference type="Pfam" id="PF12796">
    <property type="entry name" value="Ank_2"/>
    <property type="match status" value="1"/>
</dbReference>
<evidence type="ECO:0000256" key="1">
    <source>
        <dbReference type="PROSITE-ProRule" id="PRU00023"/>
    </source>
</evidence>
<dbReference type="PANTHER" id="PTHR24150">
    <property type="entry name" value="ANKYRIN REPEAT AND MYND DOMAIN-CONTAINING PROTEIN 2"/>
    <property type="match status" value="1"/>
</dbReference>
<dbReference type="SMART" id="SM00248">
    <property type="entry name" value="ANK"/>
    <property type="match status" value="4"/>
</dbReference>
<dbReference type="Proteomes" id="UP000230750">
    <property type="component" value="Unassembled WGS sequence"/>
</dbReference>
<keyword evidence="1" id="KW-0040">ANK repeat</keyword>
<protein>
    <submittedName>
        <fullName evidence="2">Putative ankyrin repeat and MYND domain-containing protein 2</fullName>
    </submittedName>
</protein>
<organism evidence="2 3">
    <name type="scientific">Stichopus japonicus</name>
    <name type="common">Sea cucumber</name>
    <dbReference type="NCBI Taxonomy" id="307972"/>
    <lineage>
        <taxon>Eukaryota</taxon>
        <taxon>Metazoa</taxon>
        <taxon>Echinodermata</taxon>
        <taxon>Eleutherozoa</taxon>
        <taxon>Echinozoa</taxon>
        <taxon>Holothuroidea</taxon>
        <taxon>Aspidochirotacea</taxon>
        <taxon>Aspidochirotida</taxon>
        <taxon>Stichopodidae</taxon>
        <taxon>Apostichopus</taxon>
    </lineage>
</organism>
<dbReference type="PROSITE" id="PS50297">
    <property type="entry name" value="ANK_REP_REGION"/>
    <property type="match status" value="2"/>
</dbReference>
<evidence type="ECO:0000313" key="2">
    <source>
        <dbReference type="EMBL" id="PIK57391.1"/>
    </source>
</evidence>
<dbReference type="InterPro" id="IPR036770">
    <property type="entry name" value="Ankyrin_rpt-contain_sf"/>
</dbReference>
<dbReference type="SUPFAM" id="SSF48403">
    <property type="entry name" value="Ankyrin repeat"/>
    <property type="match status" value="1"/>
</dbReference>
<dbReference type="STRING" id="307972.A0A2G8LAX9"/>
<reference evidence="2 3" key="1">
    <citation type="journal article" date="2017" name="PLoS Biol.">
        <title>The sea cucumber genome provides insights into morphological evolution and visceral regeneration.</title>
        <authorList>
            <person name="Zhang X."/>
            <person name="Sun L."/>
            <person name="Yuan J."/>
            <person name="Sun Y."/>
            <person name="Gao Y."/>
            <person name="Zhang L."/>
            <person name="Li S."/>
            <person name="Dai H."/>
            <person name="Hamel J.F."/>
            <person name="Liu C."/>
            <person name="Yu Y."/>
            <person name="Liu S."/>
            <person name="Lin W."/>
            <person name="Guo K."/>
            <person name="Jin S."/>
            <person name="Xu P."/>
            <person name="Storey K.B."/>
            <person name="Huan P."/>
            <person name="Zhang T."/>
            <person name="Zhou Y."/>
            <person name="Zhang J."/>
            <person name="Lin C."/>
            <person name="Li X."/>
            <person name="Xing L."/>
            <person name="Huo D."/>
            <person name="Sun M."/>
            <person name="Wang L."/>
            <person name="Mercier A."/>
            <person name="Li F."/>
            <person name="Yang H."/>
            <person name="Xiang J."/>
        </authorList>
    </citation>
    <scope>NUCLEOTIDE SEQUENCE [LARGE SCALE GENOMIC DNA]</scope>
    <source>
        <strain evidence="2">Shaxun</strain>
        <tissue evidence="2">Muscle</tissue>
    </source>
</reference>